<dbReference type="PROSITE" id="PS51352">
    <property type="entry name" value="THIOREDOXIN_2"/>
    <property type="match status" value="1"/>
</dbReference>
<dbReference type="InterPro" id="IPR013766">
    <property type="entry name" value="Thioredoxin_domain"/>
</dbReference>
<dbReference type="CDD" id="cd02966">
    <property type="entry name" value="TlpA_like_family"/>
    <property type="match status" value="1"/>
</dbReference>
<dbReference type="PANTHER" id="PTHR42852">
    <property type="entry name" value="THIOL:DISULFIDE INTERCHANGE PROTEIN DSBE"/>
    <property type="match status" value="1"/>
</dbReference>
<name>A0A923HPS0_9BURK</name>
<proteinExistence type="predicted"/>
<accession>A0A923HPS0</accession>
<evidence type="ECO:0000313" key="2">
    <source>
        <dbReference type="EMBL" id="MBC3881663.1"/>
    </source>
</evidence>
<dbReference type="Proteomes" id="UP000627446">
    <property type="component" value="Unassembled WGS sequence"/>
</dbReference>
<dbReference type="GO" id="GO:0016491">
    <property type="term" value="F:oxidoreductase activity"/>
    <property type="evidence" value="ECO:0007669"/>
    <property type="project" value="InterPro"/>
</dbReference>
<dbReference type="PANTHER" id="PTHR42852:SF18">
    <property type="entry name" value="CHROMOSOME UNDETERMINED SCAFFOLD_47, WHOLE GENOME SHOTGUN SEQUENCE"/>
    <property type="match status" value="1"/>
</dbReference>
<organism evidence="2 3">
    <name type="scientific">Undibacterium nitidum</name>
    <dbReference type="NCBI Taxonomy" id="2762298"/>
    <lineage>
        <taxon>Bacteria</taxon>
        <taxon>Pseudomonadati</taxon>
        <taxon>Pseudomonadota</taxon>
        <taxon>Betaproteobacteria</taxon>
        <taxon>Burkholderiales</taxon>
        <taxon>Oxalobacteraceae</taxon>
        <taxon>Undibacterium</taxon>
    </lineage>
</organism>
<dbReference type="Gene3D" id="3.40.30.10">
    <property type="entry name" value="Glutaredoxin"/>
    <property type="match status" value="1"/>
</dbReference>
<sequence>MPSRSPSMLSANKTLIIILLAILVGAGALFLTKDSSGRQAAPDLTYVNLKGEKITSTSLRGKVYMVNFWATSCTTCVAEMPEMIGTYDKFHSKGLEFVAVAMRYDPPNYVINFTETRALPFHVALDVEGKLAEAFGDVKLTPTTFLIDKQGRIIKRYVGKPSFDELEEIIGKELSAS</sequence>
<evidence type="ECO:0000313" key="3">
    <source>
        <dbReference type="Proteomes" id="UP000627446"/>
    </source>
</evidence>
<keyword evidence="3" id="KW-1185">Reference proteome</keyword>
<dbReference type="InterPro" id="IPR036249">
    <property type="entry name" value="Thioredoxin-like_sf"/>
</dbReference>
<feature type="domain" description="Thioredoxin" evidence="1">
    <location>
        <begin position="35"/>
        <end position="175"/>
    </location>
</feature>
<dbReference type="SUPFAM" id="SSF52833">
    <property type="entry name" value="Thioredoxin-like"/>
    <property type="match status" value="1"/>
</dbReference>
<protein>
    <submittedName>
        <fullName evidence="2">TlpA family protein disulfide reductase</fullName>
    </submittedName>
</protein>
<dbReference type="InterPro" id="IPR013740">
    <property type="entry name" value="Redoxin"/>
</dbReference>
<dbReference type="InterPro" id="IPR050553">
    <property type="entry name" value="Thioredoxin_ResA/DsbE_sf"/>
</dbReference>
<gene>
    <name evidence="2" type="ORF">H8K36_09790</name>
</gene>
<evidence type="ECO:0000259" key="1">
    <source>
        <dbReference type="PROSITE" id="PS51352"/>
    </source>
</evidence>
<dbReference type="Pfam" id="PF08534">
    <property type="entry name" value="Redoxin"/>
    <property type="match status" value="1"/>
</dbReference>
<dbReference type="AlphaFoldDB" id="A0A923HPS0"/>
<dbReference type="EMBL" id="JACOFZ010000002">
    <property type="protein sequence ID" value="MBC3881663.1"/>
    <property type="molecule type" value="Genomic_DNA"/>
</dbReference>
<reference evidence="2" key="1">
    <citation type="submission" date="2020-08" db="EMBL/GenBank/DDBJ databases">
        <title>Novel species isolated from subtropical streams in China.</title>
        <authorList>
            <person name="Lu H."/>
        </authorList>
    </citation>
    <scope>NUCLEOTIDE SEQUENCE</scope>
    <source>
        <strain evidence="2">LX22W</strain>
    </source>
</reference>
<comment type="caution">
    <text evidence="2">The sequence shown here is derived from an EMBL/GenBank/DDBJ whole genome shotgun (WGS) entry which is preliminary data.</text>
</comment>